<protein>
    <submittedName>
        <fullName evidence="1">Uncharacterized protein</fullName>
    </submittedName>
</protein>
<sequence>MKATTPTNGVAIEPVVYPLNEGTATRMTVLVLNFETTATTCTTYYELLTEEGKCLKADNYTLTEEQFAAWGLDNNVVNEYVAEAIGVTIIS</sequence>
<dbReference type="EMBL" id="LR798325">
    <property type="protein sequence ID" value="CAB5223995.1"/>
    <property type="molecule type" value="Genomic_DNA"/>
</dbReference>
<organism evidence="1">
    <name type="scientific">uncultured Caudovirales phage</name>
    <dbReference type="NCBI Taxonomy" id="2100421"/>
    <lineage>
        <taxon>Viruses</taxon>
        <taxon>Duplodnaviria</taxon>
        <taxon>Heunggongvirae</taxon>
        <taxon>Uroviricota</taxon>
        <taxon>Caudoviricetes</taxon>
        <taxon>Peduoviridae</taxon>
        <taxon>Maltschvirus</taxon>
        <taxon>Maltschvirus maltsch</taxon>
    </lineage>
</organism>
<accession>A0A6J7X4N0</accession>
<gene>
    <name evidence="1" type="ORF">UFOVP391_20</name>
</gene>
<evidence type="ECO:0000313" key="1">
    <source>
        <dbReference type="EMBL" id="CAB5223995.1"/>
    </source>
</evidence>
<name>A0A6J7X4N0_9CAUD</name>
<proteinExistence type="predicted"/>
<reference evidence="1" key="1">
    <citation type="submission" date="2020-05" db="EMBL/GenBank/DDBJ databases">
        <authorList>
            <person name="Chiriac C."/>
            <person name="Salcher M."/>
            <person name="Ghai R."/>
            <person name="Kavagutti S V."/>
        </authorList>
    </citation>
    <scope>NUCLEOTIDE SEQUENCE</scope>
</reference>